<evidence type="ECO:0000259" key="1">
    <source>
        <dbReference type="Pfam" id="PF03358"/>
    </source>
</evidence>
<evidence type="ECO:0000313" key="3">
    <source>
        <dbReference type="Proteomes" id="UP000586042"/>
    </source>
</evidence>
<dbReference type="InterPro" id="IPR029039">
    <property type="entry name" value="Flavoprotein-like_sf"/>
</dbReference>
<dbReference type="AlphaFoldDB" id="A0A7Y6M5T3"/>
<dbReference type="PANTHER" id="PTHR30543">
    <property type="entry name" value="CHROMATE REDUCTASE"/>
    <property type="match status" value="1"/>
</dbReference>
<organism evidence="2 3">
    <name type="scientific">Nonomuraea montanisoli</name>
    <dbReference type="NCBI Taxonomy" id="2741721"/>
    <lineage>
        <taxon>Bacteria</taxon>
        <taxon>Bacillati</taxon>
        <taxon>Actinomycetota</taxon>
        <taxon>Actinomycetes</taxon>
        <taxon>Streptosporangiales</taxon>
        <taxon>Streptosporangiaceae</taxon>
        <taxon>Nonomuraea</taxon>
    </lineage>
</organism>
<protein>
    <submittedName>
        <fullName evidence="2">NAD(P)H-dependent oxidoreductase</fullName>
    </submittedName>
</protein>
<keyword evidence="3" id="KW-1185">Reference proteome</keyword>
<accession>A0A7Y6M5T3</accession>
<dbReference type="Pfam" id="PF03358">
    <property type="entry name" value="FMN_red"/>
    <property type="match status" value="1"/>
</dbReference>
<evidence type="ECO:0000313" key="2">
    <source>
        <dbReference type="EMBL" id="NUW35642.1"/>
    </source>
</evidence>
<reference evidence="2 3" key="1">
    <citation type="submission" date="2020-06" db="EMBL/GenBank/DDBJ databases">
        <title>Nonomuraea sp. SMC257, a novel actinomycete isolated from soil.</title>
        <authorList>
            <person name="Chanama M."/>
        </authorList>
    </citation>
    <scope>NUCLEOTIDE SEQUENCE [LARGE SCALE GENOMIC DNA]</scope>
    <source>
        <strain evidence="2 3">SMC257</strain>
    </source>
</reference>
<name>A0A7Y6M5T3_9ACTN</name>
<proteinExistence type="predicted"/>
<dbReference type="EMBL" id="JABWGN010000012">
    <property type="protein sequence ID" value="NUW35642.1"/>
    <property type="molecule type" value="Genomic_DNA"/>
</dbReference>
<dbReference type="SUPFAM" id="SSF52218">
    <property type="entry name" value="Flavoproteins"/>
    <property type="match status" value="1"/>
</dbReference>
<dbReference type="PANTHER" id="PTHR30543:SF21">
    <property type="entry name" value="NAD(P)H-DEPENDENT FMN REDUCTASE LOT6"/>
    <property type="match status" value="1"/>
</dbReference>
<dbReference type="RefSeq" id="WP_175593093.1">
    <property type="nucleotide sequence ID" value="NZ_JABWGN010000012.1"/>
</dbReference>
<dbReference type="GO" id="GO:0005829">
    <property type="term" value="C:cytosol"/>
    <property type="evidence" value="ECO:0007669"/>
    <property type="project" value="TreeGrafter"/>
</dbReference>
<dbReference type="GO" id="GO:0016491">
    <property type="term" value="F:oxidoreductase activity"/>
    <property type="evidence" value="ECO:0007669"/>
    <property type="project" value="InterPro"/>
</dbReference>
<sequence>MSKLKIIVGTTRLTRAADRVAPWVASVAADHGSFDVEVLDLRDWPLPFFSEHFGTLGDINDPTYSEPVVKAWNRKIKDADAYIVVTGEYNHSLPGVLKNAIDSAWASFAFRNKPVAVVGYSAGIGGGIRAIEHLAQIVVETEAVPLRNTVVIPFVNDAFDDAGRPTSPLANVGLDVVLDDLAWWSVALEQARAAGELLPGRIRLRTAMLDADAAKESAA</sequence>
<dbReference type="InterPro" id="IPR005025">
    <property type="entry name" value="FMN_Rdtase-like_dom"/>
</dbReference>
<feature type="domain" description="NADPH-dependent FMN reductase-like" evidence="1">
    <location>
        <begin position="3"/>
        <end position="155"/>
    </location>
</feature>
<dbReference type="InterPro" id="IPR050712">
    <property type="entry name" value="NAD(P)H-dep_reductase"/>
</dbReference>
<comment type="caution">
    <text evidence="2">The sequence shown here is derived from an EMBL/GenBank/DDBJ whole genome shotgun (WGS) entry which is preliminary data.</text>
</comment>
<dbReference type="GO" id="GO:0010181">
    <property type="term" value="F:FMN binding"/>
    <property type="evidence" value="ECO:0007669"/>
    <property type="project" value="TreeGrafter"/>
</dbReference>
<gene>
    <name evidence="2" type="ORF">HTZ77_30055</name>
</gene>
<dbReference type="Proteomes" id="UP000586042">
    <property type="component" value="Unassembled WGS sequence"/>
</dbReference>
<dbReference type="Gene3D" id="3.40.50.360">
    <property type="match status" value="1"/>
</dbReference>